<reference evidence="1" key="1">
    <citation type="submission" date="2019-11" db="EMBL/GenBank/DDBJ databases">
        <title>Description of new Acetobacter species.</title>
        <authorList>
            <person name="Cleenwerck I."/>
            <person name="Sombolestani A.S."/>
        </authorList>
    </citation>
    <scope>NUCLEOTIDE SEQUENCE</scope>
    <source>
        <strain evidence="1">LMG 1626</strain>
    </source>
</reference>
<dbReference type="InterPro" id="IPR009377">
    <property type="entry name" value="EutA"/>
</dbReference>
<gene>
    <name evidence="1" type="ORF">GOB87_12675</name>
</gene>
<proteinExistence type="predicted"/>
<dbReference type="AlphaFoldDB" id="A0A967ECM5"/>
<dbReference type="RefSeq" id="WP_166317498.1">
    <property type="nucleotide sequence ID" value="NZ_WOTH01000033.1"/>
</dbReference>
<comment type="caution">
    <text evidence="1">The sequence shown here is derived from an EMBL/GenBank/DDBJ whole genome shotgun (WGS) entry which is preliminary data.</text>
</comment>
<keyword evidence="1" id="KW-0456">Lyase</keyword>
<evidence type="ECO:0000313" key="1">
    <source>
        <dbReference type="EMBL" id="NHO54788.1"/>
    </source>
</evidence>
<accession>A0A967ECM5</accession>
<keyword evidence="2" id="KW-1185">Reference proteome</keyword>
<dbReference type="GO" id="GO:0016829">
    <property type="term" value="F:lyase activity"/>
    <property type="evidence" value="ECO:0007669"/>
    <property type="project" value="UniProtKB-KW"/>
</dbReference>
<sequence>MHPDSARRTPSGETVLLAGFDFGSTTCSAMAAHARLDLNCVTGRVEFGQPDIFYRSAPRFTPFQDDSRLDLNTVSNLLNLWLTEGNIDPTILFSGGAIVTGLAAERDNARALTELVERRIGNMVMATVRDPVLESWLAFMGSCADLVRPGESPVLNLDIGGGTTNAALGVEGQVIAAGCHFIGARHLQFAPDGETLSGFSEFGQTLLSHLDLSHSPGERMEPDAIARVIAWYVQALEAIAQGQREIFRESCGRMHEQVPFTPALPSPPRLTFSGGVGEMIYAALDGTPLPPRSLYGDLGTDLARAIMASPLLSRDLRTTVPRNRGRATVCGLTVHGTDISGSTVFLSPQSRLPLRDLPVLACVDFETTSRRLADVFAMIGRHPAGGCLRLDTTTPPTLAELQDFGRRLADVFTTSALPPELPVVILTNRNIGRTLGNYATRWRTLPVNLIVLDEVPGRDARFVRVGRPRNTVLPVSFYDMNHPLG</sequence>
<name>A0A967ECM5_9PROT</name>
<dbReference type="EMBL" id="WOTH01000033">
    <property type="protein sequence ID" value="NHO54788.1"/>
    <property type="molecule type" value="Genomic_DNA"/>
</dbReference>
<protein>
    <submittedName>
        <fullName evidence="1">Reactivating factor for ethanolamine ammonia lyase</fullName>
    </submittedName>
</protein>
<dbReference type="Proteomes" id="UP000597459">
    <property type="component" value="Unassembled WGS sequence"/>
</dbReference>
<organism evidence="1 2">
    <name type="scientific">Acetobacter estunensis</name>
    <dbReference type="NCBI Taxonomy" id="104097"/>
    <lineage>
        <taxon>Bacteria</taxon>
        <taxon>Pseudomonadati</taxon>
        <taxon>Pseudomonadota</taxon>
        <taxon>Alphaproteobacteria</taxon>
        <taxon>Acetobacterales</taxon>
        <taxon>Acetobacteraceae</taxon>
        <taxon>Acetobacter</taxon>
    </lineage>
</organism>
<evidence type="ECO:0000313" key="2">
    <source>
        <dbReference type="Proteomes" id="UP000597459"/>
    </source>
</evidence>
<dbReference type="Pfam" id="PF06277">
    <property type="entry name" value="EutA"/>
    <property type="match status" value="1"/>
</dbReference>